<dbReference type="EMBL" id="WIXE01021666">
    <property type="protein sequence ID" value="KAK5968182.1"/>
    <property type="molecule type" value="Genomic_DNA"/>
</dbReference>
<comment type="caution">
    <text evidence="2">The sequence shown here is derived from an EMBL/GenBank/DDBJ whole genome shotgun (WGS) entry which is preliminary data.</text>
</comment>
<proteinExistence type="predicted"/>
<dbReference type="AlphaFoldDB" id="A0AAN8EXU9"/>
<dbReference type="Proteomes" id="UP001331761">
    <property type="component" value="Unassembled WGS sequence"/>
</dbReference>
<feature type="transmembrane region" description="Helical" evidence="1">
    <location>
        <begin position="52"/>
        <end position="75"/>
    </location>
</feature>
<gene>
    <name evidence="2" type="ORF">GCK32_008180</name>
</gene>
<keyword evidence="3" id="KW-1185">Reference proteome</keyword>
<evidence type="ECO:0000313" key="3">
    <source>
        <dbReference type="Proteomes" id="UP001331761"/>
    </source>
</evidence>
<protein>
    <submittedName>
        <fullName evidence="2">Uncharacterized protein</fullName>
    </submittedName>
</protein>
<evidence type="ECO:0000313" key="2">
    <source>
        <dbReference type="EMBL" id="KAK5968182.1"/>
    </source>
</evidence>
<organism evidence="2 3">
    <name type="scientific">Trichostrongylus colubriformis</name>
    <name type="common">Black scour worm</name>
    <dbReference type="NCBI Taxonomy" id="6319"/>
    <lineage>
        <taxon>Eukaryota</taxon>
        <taxon>Metazoa</taxon>
        <taxon>Ecdysozoa</taxon>
        <taxon>Nematoda</taxon>
        <taxon>Chromadorea</taxon>
        <taxon>Rhabditida</taxon>
        <taxon>Rhabditina</taxon>
        <taxon>Rhabditomorpha</taxon>
        <taxon>Strongyloidea</taxon>
        <taxon>Trichostrongylidae</taxon>
        <taxon>Trichostrongylus</taxon>
    </lineage>
</organism>
<keyword evidence="1" id="KW-0472">Membrane</keyword>
<keyword evidence="1" id="KW-1133">Transmembrane helix</keyword>
<evidence type="ECO:0000256" key="1">
    <source>
        <dbReference type="SAM" id="Phobius"/>
    </source>
</evidence>
<sequence length="122" mass="13580">MSHQTRSSSKLLVIAECFALVAALFAVAFLVYSIDWMRRSSFCGRTGELISYMTAIAAAFNLAFMVSTMIGILFYRCDNNEDNLRGILLAGCTIALLTSICFTASTFYILIFLDCREGVRMK</sequence>
<feature type="transmembrane region" description="Helical" evidence="1">
    <location>
        <begin position="12"/>
        <end position="32"/>
    </location>
</feature>
<keyword evidence="1" id="KW-0812">Transmembrane</keyword>
<feature type="non-terminal residue" evidence="2">
    <location>
        <position position="122"/>
    </location>
</feature>
<feature type="transmembrane region" description="Helical" evidence="1">
    <location>
        <begin position="87"/>
        <end position="113"/>
    </location>
</feature>
<reference evidence="2 3" key="1">
    <citation type="submission" date="2019-10" db="EMBL/GenBank/DDBJ databases">
        <title>Assembly and Annotation for the nematode Trichostrongylus colubriformis.</title>
        <authorList>
            <person name="Martin J."/>
        </authorList>
    </citation>
    <scope>NUCLEOTIDE SEQUENCE [LARGE SCALE GENOMIC DNA]</scope>
    <source>
        <strain evidence="2">G859</strain>
        <tissue evidence="2">Whole worm</tissue>
    </source>
</reference>
<accession>A0AAN8EXU9</accession>
<name>A0AAN8EXU9_TRICO</name>